<dbReference type="STRING" id="49390.A0A068U735"/>
<keyword evidence="5" id="KW-0732">Signal</keyword>
<evidence type="ECO:0000313" key="20">
    <source>
        <dbReference type="EMBL" id="CDP04301.1"/>
    </source>
</evidence>
<evidence type="ECO:0000259" key="17">
    <source>
        <dbReference type="PROSITE" id="PS50927"/>
    </source>
</evidence>
<keyword evidence="14" id="KW-0479">Metal-binding</keyword>
<evidence type="ECO:0000256" key="3">
    <source>
        <dbReference type="ARBA" id="ARBA00022527"/>
    </source>
</evidence>
<feature type="domain" description="SWIM-type" evidence="19">
    <location>
        <begin position="414"/>
        <end position="453"/>
    </location>
</feature>
<dbReference type="GO" id="GO:0005886">
    <property type="term" value="C:plasma membrane"/>
    <property type="evidence" value="ECO:0007669"/>
    <property type="project" value="UniProtKB-SubCell"/>
</dbReference>
<dbReference type="InterPro" id="IPR007527">
    <property type="entry name" value="Znf_SWIM"/>
</dbReference>
<keyword evidence="4 13" id="KW-0808">Transferase</keyword>
<dbReference type="PROSITE" id="PS50948">
    <property type="entry name" value="PAN"/>
    <property type="match status" value="1"/>
</dbReference>
<dbReference type="InterPro" id="IPR036426">
    <property type="entry name" value="Bulb-type_lectin_dom_sf"/>
</dbReference>
<evidence type="ECO:0000256" key="4">
    <source>
        <dbReference type="ARBA" id="ARBA00022679"/>
    </source>
</evidence>
<evidence type="ECO:0000259" key="19">
    <source>
        <dbReference type="PROSITE" id="PS50966"/>
    </source>
</evidence>
<dbReference type="GO" id="GO:0008270">
    <property type="term" value="F:zinc ion binding"/>
    <property type="evidence" value="ECO:0007669"/>
    <property type="project" value="UniProtKB-KW"/>
</dbReference>
<feature type="domain" description="Protein kinase" evidence="16">
    <location>
        <begin position="556"/>
        <end position="831"/>
    </location>
</feature>
<dbReference type="InterPro" id="IPR001480">
    <property type="entry name" value="Bulb-type_lectin_dom"/>
</dbReference>
<dbReference type="SMART" id="SM00473">
    <property type="entry name" value="PAN_AP"/>
    <property type="match status" value="1"/>
</dbReference>
<dbReference type="PROSITE" id="PS50011">
    <property type="entry name" value="PROTEIN_KINASE_DOM"/>
    <property type="match status" value="1"/>
</dbReference>
<dbReference type="PROSITE" id="PS00108">
    <property type="entry name" value="PROTEIN_KINASE_ST"/>
    <property type="match status" value="1"/>
</dbReference>
<keyword evidence="3 13" id="KW-0723">Serine/threonine-protein kinase</keyword>
<keyword evidence="21" id="KW-1185">Reference proteome</keyword>
<name>A0A068U735_COFCA</name>
<dbReference type="EMBL" id="HG739096">
    <property type="protein sequence ID" value="CDP04301.1"/>
    <property type="molecule type" value="Genomic_DNA"/>
</dbReference>
<dbReference type="InterPro" id="IPR000719">
    <property type="entry name" value="Prot_kinase_dom"/>
</dbReference>
<proteinExistence type="inferred from homology"/>
<dbReference type="AlphaFoldDB" id="A0A068U735"/>
<protein>
    <recommendedName>
        <fullName evidence="13">Receptor-like serine/threonine-protein kinase</fullName>
        <ecNumber evidence="13">2.7.11.1</ecNumber>
    </recommendedName>
</protein>
<evidence type="ECO:0000256" key="11">
    <source>
        <dbReference type="ARBA" id="ARBA00047899"/>
    </source>
</evidence>
<evidence type="ECO:0000259" key="16">
    <source>
        <dbReference type="PROSITE" id="PS50011"/>
    </source>
</evidence>
<dbReference type="Proteomes" id="UP000295252">
    <property type="component" value="Chromosome XI"/>
</dbReference>
<dbReference type="FunFam" id="2.90.10.10:FF:000001">
    <property type="entry name" value="G-type lectin S-receptor-like serine/threonine-protein kinase"/>
    <property type="match status" value="1"/>
</dbReference>
<evidence type="ECO:0000256" key="6">
    <source>
        <dbReference type="ARBA" id="ARBA00022741"/>
    </source>
</evidence>
<keyword evidence="14" id="KW-0863">Zinc-finger</keyword>
<dbReference type="Pfam" id="PF07714">
    <property type="entry name" value="PK_Tyr_Ser-Thr"/>
    <property type="match status" value="1"/>
</dbReference>
<evidence type="ECO:0000256" key="15">
    <source>
        <dbReference type="SAM" id="MobiDB-lite"/>
    </source>
</evidence>
<organism evidence="20 21">
    <name type="scientific">Coffea canephora</name>
    <name type="common">Robusta coffee</name>
    <dbReference type="NCBI Taxonomy" id="49390"/>
    <lineage>
        <taxon>Eukaryota</taxon>
        <taxon>Viridiplantae</taxon>
        <taxon>Streptophyta</taxon>
        <taxon>Embryophyta</taxon>
        <taxon>Tracheophyta</taxon>
        <taxon>Spermatophyta</taxon>
        <taxon>Magnoliopsida</taxon>
        <taxon>eudicotyledons</taxon>
        <taxon>Gunneridae</taxon>
        <taxon>Pentapetalae</taxon>
        <taxon>asterids</taxon>
        <taxon>lamiids</taxon>
        <taxon>Gentianales</taxon>
        <taxon>Rubiaceae</taxon>
        <taxon>Ixoroideae</taxon>
        <taxon>Gardenieae complex</taxon>
        <taxon>Bertiereae - Coffeeae clade</taxon>
        <taxon>Coffeeae</taxon>
        <taxon>Coffea</taxon>
    </lineage>
</organism>
<dbReference type="CDD" id="cd14066">
    <property type="entry name" value="STKc_IRAK"/>
    <property type="match status" value="1"/>
</dbReference>
<dbReference type="GO" id="GO:0005524">
    <property type="term" value="F:ATP binding"/>
    <property type="evidence" value="ECO:0007669"/>
    <property type="project" value="UniProtKB-KW"/>
</dbReference>
<dbReference type="GO" id="GO:0004674">
    <property type="term" value="F:protein serine/threonine kinase activity"/>
    <property type="evidence" value="ECO:0007669"/>
    <property type="project" value="UniProtKB-KW"/>
</dbReference>
<dbReference type="PANTHER" id="PTHR27002:SF1082">
    <property type="entry name" value="OS06G0693000 PROTEIN"/>
    <property type="match status" value="1"/>
</dbReference>
<comment type="similarity">
    <text evidence="13">Belongs to the protein kinase superfamily. Ser/Thr protein kinase family.</text>
</comment>
<dbReference type="OMA" id="NWINRYS"/>
<comment type="subcellular location">
    <subcellularLocation>
        <location evidence="1">Cell membrane</location>
        <topology evidence="1">Single-pass type I membrane protein</topology>
    </subcellularLocation>
</comment>
<comment type="catalytic activity">
    <reaction evidence="12 13">
        <text>L-seryl-[protein] + ATP = O-phospho-L-seryl-[protein] + ADP + H(+)</text>
        <dbReference type="Rhea" id="RHEA:17989"/>
        <dbReference type="Rhea" id="RHEA-COMP:9863"/>
        <dbReference type="Rhea" id="RHEA-COMP:11604"/>
        <dbReference type="ChEBI" id="CHEBI:15378"/>
        <dbReference type="ChEBI" id="CHEBI:29999"/>
        <dbReference type="ChEBI" id="CHEBI:30616"/>
        <dbReference type="ChEBI" id="CHEBI:83421"/>
        <dbReference type="ChEBI" id="CHEBI:456216"/>
        <dbReference type="EC" id="2.7.11.1"/>
    </reaction>
</comment>
<dbReference type="Gramene" id="CDP04301">
    <property type="protein sequence ID" value="CDP04301"/>
    <property type="gene ID" value="GSCOC_T00017645001"/>
</dbReference>
<dbReference type="Pfam" id="PF01453">
    <property type="entry name" value="B_lectin"/>
    <property type="match status" value="1"/>
</dbReference>
<dbReference type="Gene3D" id="2.90.10.10">
    <property type="entry name" value="Bulb-type lectin domain"/>
    <property type="match status" value="1"/>
</dbReference>
<feature type="region of interest" description="Disordered" evidence="15">
    <location>
        <begin position="849"/>
        <end position="871"/>
    </location>
</feature>
<evidence type="ECO:0000256" key="9">
    <source>
        <dbReference type="ARBA" id="ARBA00023157"/>
    </source>
</evidence>
<accession>A0A068U735</accession>
<keyword evidence="7 13" id="KW-0418">Kinase</keyword>
<keyword evidence="2" id="KW-1003">Cell membrane</keyword>
<evidence type="ECO:0000256" key="5">
    <source>
        <dbReference type="ARBA" id="ARBA00022729"/>
    </source>
</evidence>
<keyword evidence="9" id="KW-1015">Disulfide bond</keyword>
<dbReference type="SUPFAM" id="SSF51110">
    <property type="entry name" value="alpha-D-mannose-specific plant lectins"/>
    <property type="match status" value="1"/>
</dbReference>
<evidence type="ECO:0000256" key="2">
    <source>
        <dbReference type="ARBA" id="ARBA00022475"/>
    </source>
</evidence>
<dbReference type="GO" id="GO:0106310">
    <property type="term" value="F:protein serine kinase activity"/>
    <property type="evidence" value="ECO:0007669"/>
    <property type="project" value="RHEA"/>
</dbReference>
<dbReference type="PROSITE" id="PS50966">
    <property type="entry name" value="ZF_SWIM"/>
    <property type="match status" value="1"/>
</dbReference>
<dbReference type="InterPro" id="IPR001245">
    <property type="entry name" value="Ser-Thr/Tyr_kinase_cat_dom"/>
</dbReference>
<dbReference type="FunFam" id="3.30.200.20:FF:000195">
    <property type="entry name" value="G-type lectin S-receptor-like serine/threonine-protein kinase"/>
    <property type="match status" value="1"/>
</dbReference>
<dbReference type="PROSITE" id="PS50927">
    <property type="entry name" value="BULB_LECTIN"/>
    <property type="match status" value="1"/>
</dbReference>
<gene>
    <name evidence="20" type="ORF">GSCOC_T00017645001</name>
</gene>
<dbReference type="SUPFAM" id="SSF56112">
    <property type="entry name" value="Protein kinase-like (PK-like)"/>
    <property type="match status" value="1"/>
</dbReference>
<keyword evidence="2" id="KW-0472">Membrane</keyword>
<evidence type="ECO:0000256" key="14">
    <source>
        <dbReference type="PROSITE-ProRule" id="PRU00325"/>
    </source>
</evidence>
<dbReference type="PIRSF" id="PIRSF000641">
    <property type="entry name" value="SRK"/>
    <property type="match status" value="1"/>
</dbReference>
<dbReference type="SMART" id="SM00220">
    <property type="entry name" value="S_TKc"/>
    <property type="match status" value="1"/>
</dbReference>
<evidence type="ECO:0000256" key="7">
    <source>
        <dbReference type="ARBA" id="ARBA00022777"/>
    </source>
</evidence>
<dbReference type="EC" id="2.7.11.1" evidence="13"/>
<dbReference type="SMART" id="SM00108">
    <property type="entry name" value="B_lectin"/>
    <property type="match status" value="1"/>
</dbReference>
<reference evidence="21" key="1">
    <citation type="journal article" date="2014" name="Science">
        <title>The coffee genome provides insight into the convergent evolution of caffeine biosynthesis.</title>
        <authorList>
            <person name="Denoeud F."/>
            <person name="Carretero-Paulet L."/>
            <person name="Dereeper A."/>
            <person name="Droc G."/>
            <person name="Guyot R."/>
            <person name="Pietrella M."/>
            <person name="Zheng C."/>
            <person name="Alberti A."/>
            <person name="Anthony F."/>
            <person name="Aprea G."/>
            <person name="Aury J.M."/>
            <person name="Bento P."/>
            <person name="Bernard M."/>
            <person name="Bocs S."/>
            <person name="Campa C."/>
            <person name="Cenci A."/>
            <person name="Combes M.C."/>
            <person name="Crouzillat D."/>
            <person name="Da Silva C."/>
            <person name="Daddiego L."/>
            <person name="De Bellis F."/>
            <person name="Dussert S."/>
            <person name="Garsmeur O."/>
            <person name="Gayraud T."/>
            <person name="Guignon V."/>
            <person name="Jahn K."/>
            <person name="Jamilloux V."/>
            <person name="Joet T."/>
            <person name="Labadie K."/>
            <person name="Lan T."/>
            <person name="Leclercq J."/>
            <person name="Lepelley M."/>
            <person name="Leroy T."/>
            <person name="Li L.T."/>
            <person name="Librado P."/>
            <person name="Lopez L."/>
            <person name="Munoz A."/>
            <person name="Noel B."/>
            <person name="Pallavicini A."/>
            <person name="Perrotta G."/>
            <person name="Poncet V."/>
            <person name="Pot D."/>
            <person name="Priyono X."/>
            <person name="Rigoreau M."/>
            <person name="Rouard M."/>
            <person name="Rozas J."/>
            <person name="Tranchant-Dubreuil C."/>
            <person name="VanBuren R."/>
            <person name="Zhang Q."/>
            <person name="Andrade A.C."/>
            <person name="Argout X."/>
            <person name="Bertrand B."/>
            <person name="de Kochko A."/>
            <person name="Graziosi G."/>
            <person name="Henry R.J."/>
            <person name="Jayarama X."/>
            <person name="Ming R."/>
            <person name="Nagai C."/>
            <person name="Rounsley S."/>
            <person name="Sankoff D."/>
            <person name="Giuliano G."/>
            <person name="Albert V.A."/>
            <person name="Wincker P."/>
            <person name="Lashermes P."/>
        </authorList>
    </citation>
    <scope>NUCLEOTIDE SEQUENCE [LARGE SCALE GENOMIC DNA]</scope>
    <source>
        <strain evidence="21">cv. DH200-94</strain>
    </source>
</reference>
<evidence type="ECO:0000313" key="21">
    <source>
        <dbReference type="Proteomes" id="UP000295252"/>
    </source>
</evidence>
<dbReference type="OrthoDB" id="1934880at2759"/>
<dbReference type="InterPro" id="IPR000858">
    <property type="entry name" value="S_locus_glycoprot_dom"/>
</dbReference>
<keyword evidence="14" id="KW-0862">Zinc</keyword>
<dbReference type="InterPro" id="IPR024171">
    <property type="entry name" value="SRK-like_kinase"/>
</dbReference>
<dbReference type="InParanoid" id="A0A068U735"/>
<evidence type="ECO:0000256" key="8">
    <source>
        <dbReference type="ARBA" id="ARBA00022840"/>
    </source>
</evidence>
<feature type="domain" description="Apple" evidence="18">
    <location>
        <begin position="384"/>
        <end position="468"/>
    </location>
</feature>
<dbReference type="InterPro" id="IPR011009">
    <property type="entry name" value="Kinase-like_dom_sf"/>
</dbReference>
<dbReference type="CDD" id="cd00028">
    <property type="entry name" value="B_lectin"/>
    <property type="match status" value="1"/>
</dbReference>
<evidence type="ECO:0000256" key="1">
    <source>
        <dbReference type="ARBA" id="ARBA00004251"/>
    </source>
</evidence>
<dbReference type="FunFam" id="1.10.510.10:FF:000060">
    <property type="entry name" value="G-type lectin S-receptor-like serine/threonine-protein kinase"/>
    <property type="match status" value="1"/>
</dbReference>
<dbReference type="InterPro" id="IPR003609">
    <property type="entry name" value="Pan_app"/>
</dbReference>
<comment type="catalytic activity">
    <reaction evidence="11 13">
        <text>L-threonyl-[protein] + ATP = O-phospho-L-threonyl-[protein] + ADP + H(+)</text>
        <dbReference type="Rhea" id="RHEA:46608"/>
        <dbReference type="Rhea" id="RHEA-COMP:11060"/>
        <dbReference type="Rhea" id="RHEA-COMP:11605"/>
        <dbReference type="ChEBI" id="CHEBI:15378"/>
        <dbReference type="ChEBI" id="CHEBI:30013"/>
        <dbReference type="ChEBI" id="CHEBI:30616"/>
        <dbReference type="ChEBI" id="CHEBI:61977"/>
        <dbReference type="ChEBI" id="CHEBI:456216"/>
        <dbReference type="EC" id="2.7.11.1"/>
    </reaction>
</comment>
<feature type="domain" description="Bulb-type lectin" evidence="17">
    <location>
        <begin position="73"/>
        <end position="193"/>
    </location>
</feature>
<dbReference type="PANTHER" id="PTHR27002">
    <property type="entry name" value="RECEPTOR-LIKE SERINE/THREONINE-PROTEIN KINASE SD1-8"/>
    <property type="match status" value="1"/>
</dbReference>
<dbReference type="Gene3D" id="1.10.510.10">
    <property type="entry name" value="Transferase(Phosphotransferase) domain 1"/>
    <property type="match status" value="1"/>
</dbReference>
<dbReference type="CDD" id="cd01098">
    <property type="entry name" value="PAN_AP_plant"/>
    <property type="match status" value="1"/>
</dbReference>
<dbReference type="Pfam" id="PF08276">
    <property type="entry name" value="PAN_2"/>
    <property type="match status" value="1"/>
</dbReference>
<dbReference type="GO" id="GO:0048544">
    <property type="term" value="P:recognition of pollen"/>
    <property type="evidence" value="ECO:0007669"/>
    <property type="project" value="InterPro"/>
</dbReference>
<evidence type="ECO:0000256" key="13">
    <source>
        <dbReference type="PIRNR" id="PIRNR000641"/>
    </source>
</evidence>
<dbReference type="InterPro" id="IPR008271">
    <property type="entry name" value="Ser/Thr_kinase_AS"/>
</dbReference>
<keyword evidence="10" id="KW-0325">Glycoprotein</keyword>
<evidence type="ECO:0000256" key="10">
    <source>
        <dbReference type="ARBA" id="ARBA00023180"/>
    </source>
</evidence>
<feature type="compositionally biased region" description="Polar residues" evidence="15">
    <location>
        <begin position="851"/>
        <end position="871"/>
    </location>
</feature>
<evidence type="ECO:0000259" key="18">
    <source>
        <dbReference type="PROSITE" id="PS50948"/>
    </source>
</evidence>
<dbReference type="FunCoup" id="A0A068U735">
    <property type="interactions" value="581"/>
</dbReference>
<keyword evidence="6 13" id="KW-0547">Nucleotide-binding</keyword>
<keyword evidence="8 13" id="KW-0067">ATP-binding</keyword>
<sequence>MTEVIKIYKYNMYDTQILYDFLFYHITLLDLDTIGKRAFFSQAFNIFFLNKSLNEGSLFLLLACFCLEACTAVDYITISQPLQDSETIVSSGQTFKLGFFSPANSSDRYVGIMFNVPAVAVVWVANRDRPLNDSSGTLTISGDGNLVVLNGQKEILWSSNVSNSVANSTAQLLDTGNLVLTDNPSGRTLWESFQIPTDSYLRRMRLSSSTKGQKIRLTSWRNPSDPSIGSFSLGIEPQQIPQLFIWNDNKPYWRSGPWNNNVFIGVPAMDPVYLNGFNLETDDTGLVSATFTYSNDSGLLYLELSSSGSILQKVLSDRKGDWEVTFSSQGSQCDVYGICGPFGSCKPHGSPICTCLQGFEPRDKVEWEGGNWTSGCTRRAMLQCERNNSVRSEGKQDGFLKLPNTKVPDLAEWVATSEDECGTQCSNNCSCLAYATYPGIGCMHWKGILIDIQQFSSSYGADLYIRVPYSELGKKRDMKAVIATSVIGASLSFALSAYFCWKWLAKRKGKEDQISLIEAGEVYKVESLFSHNLEQPKLEELPLYSYETLANATDDFEPKSELGKGGFGPVYKGKLSDGQGIAVKKLSKSSGQGTEEFMNEVMVISKLQHRNLVRLLGCCVGREEKMLVYEYMPNKSLDTYLFEPSKRGLLDWNTRISIIEGIARGLLYLHRDSRLKIIHRDLKASNILLDDQLKPKISDFGLARIFGGNQDQANTNRVVGTYGYMAPEYAMEGSFSEKSDVYSFGVLLLEVVSGRRNTGFYHDEYELSLLGYAWKLWNGNDITNLIDPLIFDPCIEVEVMRYVHVGLLCVQEYTKDRPNVSTVLSMLNSEIADLPRPNLPAYIGRLGASAGSPQKSTDSVNGATLTSVQGR</sequence>
<dbReference type="Pfam" id="PF00954">
    <property type="entry name" value="S_locus_glycop"/>
    <property type="match status" value="1"/>
</dbReference>
<dbReference type="PhylomeDB" id="A0A068U735"/>
<dbReference type="Gene3D" id="3.30.200.20">
    <property type="entry name" value="Phosphorylase Kinase, domain 1"/>
    <property type="match status" value="1"/>
</dbReference>
<evidence type="ECO:0000256" key="12">
    <source>
        <dbReference type="ARBA" id="ARBA00048679"/>
    </source>
</evidence>